<protein>
    <submittedName>
        <fullName evidence="9">MFS transporter</fullName>
    </submittedName>
</protein>
<dbReference type="RefSeq" id="WP_272438128.1">
    <property type="nucleotide sequence ID" value="NZ_JAMQKB010000041.1"/>
</dbReference>
<feature type="domain" description="Major facilitator superfamily (MFS) profile" evidence="8">
    <location>
        <begin position="13"/>
        <end position="399"/>
    </location>
</feature>
<feature type="transmembrane region" description="Helical" evidence="7">
    <location>
        <begin position="42"/>
        <end position="59"/>
    </location>
</feature>
<dbReference type="GO" id="GO:0022857">
    <property type="term" value="F:transmembrane transporter activity"/>
    <property type="evidence" value="ECO:0007669"/>
    <property type="project" value="InterPro"/>
</dbReference>
<feature type="transmembrane region" description="Helical" evidence="7">
    <location>
        <begin position="250"/>
        <end position="269"/>
    </location>
</feature>
<evidence type="ECO:0000313" key="10">
    <source>
        <dbReference type="Proteomes" id="UP001145050"/>
    </source>
</evidence>
<keyword evidence="5 7" id="KW-1133">Transmembrane helix</keyword>
<evidence type="ECO:0000256" key="1">
    <source>
        <dbReference type="ARBA" id="ARBA00004651"/>
    </source>
</evidence>
<feature type="transmembrane region" description="Helical" evidence="7">
    <location>
        <begin position="337"/>
        <end position="355"/>
    </location>
</feature>
<evidence type="ECO:0000259" key="8">
    <source>
        <dbReference type="PROSITE" id="PS50850"/>
    </source>
</evidence>
<evidence type="ECO:0000256" key="2">
    <source>
        <dbReference type="ARBA" id="ARBA00022448"/>
    </source>
</evidence>
<dbReference type="PANTHER" id="PTHR23517:SF2">
    <property type="entry name" value="MULTIDRUG RESISTANCE PROTEIN MDTH"/>
    <property type="match status" value="1"/>
</dbReference>
<feature type="transmembrane region" description="Helical" evidence="7">
    <location>
        <begin position="103"/>
        <end position="127"/>
    </location>
</feature>
<keyword evidence="4 7" id="KW-0812">Transmembrane</keyword>
<evidence type="ECO:0000256" key="3">
    <source>
        <dbReference type="ARBA" id="ARBA00022475"/>
    </source>
</evidence>
<dbReference type="InterPro" id="IPR050171">
    <property type="entry name" value="MFS_Transporters"/>
</dbReference>
<dbReference type="Proteomes" id="UP001145050">
    <property type="component" value="Unassembled WGS sequence"/>
</dbReference>
<feature type="transmembrane region" description="Helical" evidence="7">
    <location>
        <begin position="281"/>
        <end position="298"/>
    </location>
</feature>
<evidence type="ECO:0000256" key="4">
    <source>
        <dbReference type="ARBA" id="ARBA00022692"/>
    </source>
</evidence>
<dbReference type="Gene3D" id="1.20.1250.20">
    <property type="entry name" value="MFS general substrate transporter like domains"/>
    <property type="match status" value="1"/>
</dbReference>
<feature type="transmembrane region" description="Helical" evidence="7">
    <location>
        <begin position="304"/>
        <end position="325"/>
    </location>
</feature>
<dbReference type="PANTHER" id="PTHR23517">
    <property type="entry name" value="RESISTANCE PROTEIN MDTM, PUTATIVE-RELATED-RELATED"/>
    <property type="match status" value="1"/>
</dbReference>
<accession>A0A9X3WV97</accession>
<gene>
    <name evidence="9" type="ORF">NC797_17600</name>
</gene>
<evidence type="ECO:0000256" key="5">
    <source>
        <dbReference type="ARBA" id="ARBA00022989"/>
    </source>
</evidence>
<dbReference type="EMBL" id="JAMQKB010000041">
    <property type="protein sequence ID" value="MDC3426300.1"/>
    <property type="molecule type" value="Genomic_DNA"/>
</dbReference>
<comment type="subcellular location">
    <subcellularLocation>
        <location evidence="1">Cell membrane</location>
        <topology evidence="1">Multi-pass membrane protein</topology>
    </subcellularLocation>
</comment>
<dbReference type="GO" id="GO:0005886">
    <property type="term" value="C:plasma membrane"/>
    <property type="evidence" value="ECO:0007669"/>
    <property type="project" value="UniProtKB-SubCell"/>
</dbReference>
<dbReference type="PROSITE" id="PS50850">
    <property type="entry name" value="MFS"/>
    <property type="match status" value="1"/>
</dbReference>
<proteinExistence type="predicted"/>
<dbReference type="Pfam" id="PF07690">
    <property type="entry name" value="MFS_1"/>
    <property type="match status" value="1"/>
</dbReference>
<feature type="transmembrane region" description="Helical" evidence="7">
    <location>
        <begin position="375"/>
        <end position="396"/>
    </location>
</feature>
<comment type="caution">
    <text evidence="9">The sequence shown here is derived from an EMBL/GenBank/DDBJ whole genome shotgun (WGS) entry which is preliminary data.</text>
</comment>
<feature type="transmembrane region" description="Helical" evidence="7">
    <location>
        <begin position="139"/>
        <end position="161"/>
    </location>
</feature>
<dbReference type="InterPro" id="IPR020846">
    <property type="entry name" value="MFS_dom"/>
</dbReference>
<keyword evidence="2" id="KW-0813">Transport</keyword>
<dbReference type="InterPro" id="IPR011701">
    <property type="entry name" value="MFS"/>
</dbReference>
<evidence type="ECO:0000256" key="7">
    <source>
        <dbReference type="SAM" id="Phobius"/>
    </source>
</evidence>
<evidence type="ECO:0000256" key="6">
    <source>
        <dbReference type="ARBA" id="ARBA00023136"/>
    </source>
</evidence>
<feature type="transmembrane region" description="Helical" evidence="7">
    <location>
        <begin position="79"/>
        <end position="97"/>
    </location>
</feature>
<feature type="transmembrane region" description="Helical" evidence="7">
    <location>
        <begin position="15"/>
        <end position="36"/>
    </location>
</feature>
<keyword evidence="10" id="KW-1185">Reference proteome</keyword>
<dbReference type="InterPro" id="IPR036259">
    <property type="entry name" value="MFS_trans_sf"/>
</dbReference>
<dbReference type="SUPFAM" id="SSF103473">
    <property type="entry name" value="MFS general substrate transporter"/>
    <property type="match status" value="1"/>
</dbReference>
<evidence type="ECO:0000313" key="9">
    <source>
        <dbReference type="EMBL" id="MDC3426300.1"/>
    </source>
</evidence>
<dbReference type="AlphaFoldDB" id="A0A9X3WV97"/>
<keyword evidence="6 7" id="KW-0472">Membrane</keyword>
<reference evidence="9" key="1">
    <citation type="submission" date="2022-06" db="EMBL/GenBank/DDBJ databases">
        <title>Aquibacillus sp. a new bacterium isolated from soil saline samples.</title>
        <authorList>
            <person name="Galisteo C."/>
            <person name="De La Haba R."/>
            <person name="Sanchez-Porro C."/>
            <person name="Ventosa A."/>
        </authorList>
    </citation>
    <scope>NUCLEOTIDE SEQUENCE</scope>
    <source>
        <strain evidence="9">3ASR75-11</strain>
    </source>
</reference>
<feature type="transmembrane region" description="Helical" evidence="7">
    <location>
        <begin position="167"/>
        <end position="188"/>
    </location>
</feature>
<keyword evidence="3" id="KW-1003">Cell membrane</keyword>
<feature type="transmembrane region" description="Helical" evidence="7">
    <location>
        <begin position="217"/>
        <end position="238"/>
    </location>
</feature>
<organism evidence="9 10">
    <name type="scientific">Terrihalobacillus insolitus</name>
    <dbReference type="NCBI Taxonomy" id="2950438"/>
    <lineage>
        <taxon>Bacteria</taxon>
        <taxon>Bacillati</taxon>
        <taxon>Bacillota</taxon>
        <taxon>Bacilli</taxon>
        <taxon>Bacillales</taxon>
        <taxon>Bacillaceae</taxon>
        <taxon>Terrihalobacillus</taxon>
    </lineage>
</organism>
<name>A0A9X3WV97_9BACI</name>
<sequence length="413" mass="45451">MKSKFKVRKILKKEYIVIFLMFIMNMGFFMIIPYLTIHLTNSVGLAGTIVGLILAFRLISQQGLTFFGGVLADKIGLRINIILGSALRSIGFLLFGLSTSTFLLFLAAIFSGLGGALFTPAIRAALIKDISSEIERNKIFSSLNISDNLALAIGPLIGVALLKVDFLLLSIVSSSIYIVIGLLLYALLRNKTVNGKAIQNRVKTIDLLVVVIRDRNFVTLVVSTIGFFFTVQQIYVLIPLILDFLDSTEVIAYIYIIISGSVILLQVPIDKFLNMLRISNSIRILIGYLMLILFTIPVTITLSIFSLLLFVFGIAMSLIIISPAYNTLVSNLATKNTLASFFGFSTLAAAVGGALGNFSGGYLIDLSIRFDSLSIPWFTIIVFNLIFVLFYIFVVLKGKSQNSKLEDKVKEIS</sequence>